<feature type="domain" description="Ubiquitin-like" evidence="2">
    <location>
        <begin position="28"/>
        <end position="103"/>
    </location>
</feature>
<evidence type="ECO:0000313" key="3">
    <source>
        <dbReference type="EMBL" id="KMZ58891.1"/>
    </source>
</evidence>
<dbReference type="Proteomes" id="UP000036987">
    <property type="component" value="Unassembled WGS sequence"/>
</dbReference>
<dbReference type="EMBL" id="LFYR01001858">
    <property type="protein sequence ID" value="KMZ58891.1"/>
    <property type="molecule type" value="Genomic_DNA"/>
</dbReference>
<evidence type="ECO:0000256" key="1">
    <source>
        <dbReference type="SAM" id="MobiDB-lite"/>
    </source>
</evidence>
<feature type="compositionally biased region" description="Polar residues" evidence="1">
    <location>
        <begin position="101"/>
        <end position="111"/>
    </location>
</feature>
<dbReference type="PANTHER" id="PTHR15204:SF5">
    <property type="entry name" value="LARGE PROLINE-RICH PROTEIN BAG6 ISOFORM X1"/>
    <property type="match status" value="1"/>
</dbReference>
<keyword evidence="4" id="KW-1185">Reference proteome</keyword>
<feature type="compositionally biased region" description="Low complexity" evidence="1">
    <location>
        <begin position="1"/>
        <end position="16"/>
    </location>
</feature>
<dbReference type="InterPro" id="IPR029071">
    <property type="entry name" value="Ubiquitin-like_domsf"/>
</dbReference>
<dbReference type="SUPFAM" id="SSF54236">
    <property type="entry name" value="Ubiquitin-like"/>
    <property type="match status" value="1"/>
</dbReference>
<evidence type="ECO:0000313" key="4">
    <source>
        <dbReference type="Proteomes" id="UP000036987"/>
    </source>
</evidence>
<evidence type="ECO:0000259" key="2">
    <source>
        <dbReference type="PROSITE" id="PS50053"/>
    </source>
</evidence>
<feature type="region of interest" description="Disordered" evidence="1">
    <location>
        <begin position="1"/>
        <end position="23"/>
    </location>
</feature>
<dbReference type="Pfam" id="PF00240">
    <property type="entry name" value="ubiquitin"/>
    <property type="match status" value="1"/>
</dbReference>
<organism evidence="3 4">
    <name type="scientific">Zostera marina</name>
    <name type="common">Eelgrass</name>
    <dbReference type="NCBI Taxonomy" id="29655"/>
    <lineage>
        <taxon>Eukaryota</taxon>
        <taxon>Viridiplantae</taxon>
        <taxon>Streptophyta</taxon>
        <taxon>Embryophyta</taxon>
        <taxon>Tracheophyta</taxon>
        <taxon>Spermatophyta</taxon>
        <taxon>Magnoliopsida</taxon>
        <taxon>Liliopsida</taxon>
        <taxon>Zosteraceae</taxon>
        <taxon>Zostera</taxon>
    </lineage>
</organism>
<protein>
    <recommendedName>
        <fullName evidence="2">Ubiquitin-like domain-containing protein</fullName>
    </recommendedName>
</protein>
<dbReference type="PRINTS" id="PR00348">
    <property type="entry name" value="UBIQUITIN"/>
</dbReference>
<feature type="non-terminal residue" evidence="3">
    <location>
        <position position="121"/>
    </location>
</feature>
<dbReference type="PROSITE" id="PS50053">
    <property type="entry name" value="UBIQUITIN_2"/>
    <property type="match status" value="1"/>
</dbReference>
<dbReference type="SMART" id="SM00213">
    <property type="entry name" value="UBQ"/>
    <property type="match status" value="1"/>
</dbReference>
<dbReference type="OrthoDB" id="267397at2759"/>
<dbReference type="AlphaFoldDB" id="A0A0K9NQ45"/>
<dbReference type="InterPro" id="IPR019956">
    <property type="entry name" value="Ubiquitin_dom"/>
</dbReference>
<dbReference type="FunFam" id="3.10.20.90:FF:000154">
    <property type="entry name" value="Large proline-rich protein BAG6"/>
    <property type="match status" value="1"/>
</dbReference>
<sequence>MEDGNSSSSGGDNSSNKNTVAENSEETIHINIKTLNSNVSTLLVGKKEPVSLLKEKIAKATSVFPEQQCLIFRGRTLKDNHLLSDHFVEDGDTLHLVLRQPAQSEGQNTRYSGEVKITENE</sequence>
<reference evidence="4" key="1">
    <citation type="journal article" date="2016" name="Nature">
        <title>The genome of the seagrass Zostera marina reveals angiosperm adaptation to the sea.</title>
        <authorList>
            <person name="Olsen J.L."/>
            <person name="Rouze P."/>
            <person name="Verhelst B."/>
            <person name="Lin Y.-C."/>
            <person name="Bayer T."/>
            <person name="Collen J."/>
            <person name="Dattolo E."/>
            <person name="De Paoli E."/>
            <person name="Dittami S."/>
            <person name="Maumus F."/>
            <person name="Michel G."/>
            <person name="Kersting A."/>
            <person name="Lauritano C."/>
            <person name="Lohaus R."/>
            <person name="Toepel M."/>
            <person name="Tonon T."/>
            <person name="Vanneste K."/>
            <person name="Amirebrahimi M."/>
            <person name="Brakel J."/>
            <person name="Bostroem C."/>
            <person name="Chovatia M."/>
            <person name="Grimwood J."/>
            <person name="Jenkins J.W."/>
            <person name="Jueterbock A."/>
            <person name="Mraz A."/>
            <person name="Stam W.T."/>
            <person name="Tice H."/>
            <person name="Bornberg-Bauer E."/>
            <person name="Green P.J."/>
            <person name="Pearson G.A."/>
            <person name="Procaccini G."/>
            <person name="Duarte C.M."/>
            <person name="Schmutz J."/>
            <person name="Reusch T.B.H."/>
            <person name="Van de Peer Y."/>
        </authorList>
    </citation>
    <scope>NUCLEOTIDE SEQUENCE [LARGE SCALE GENOMIC DNA]</scope>
    <source>
        <strain evidence="4">cv. Finnish</strain>
    </source>
</reference>
<dbReference type="Gene3D" id="3.10.20.90">
    <property type="entry name" value="Phosphatidylinositol 3-kinase Catalytic Subunit, Chain A, domain 1"/>
    <property type="match status" value="1"/>
</dbReference>
<gene>
    <name evidence="3" type="ORF">ZOSMA_72G00520</name>
</gene>
<feature type="region of interest" description="Disordered" evidence="1">
    <location>
        <begin position="101"/>
        <end position="121"/>
    </location>
</feature>
<dbReference type="PANTHER" id="PTHR15204">
    <property type="entry name" value="LARGE PROLINE-RICH PROTEIN BAG6"/>
    <property type="match status" value="1"/>
</dbReference>
<proteinExistence type="predicted"/>
<name>A0A0K9NQ45_ZOSMR</name>
<comment type="caution">
    <text evidence="3">The sequence shown here is derived from an EMBL/GenBank/DDBJ whole genome shotgun (WGS) entry which is preliminary data.</text>
</comment>
<dbReference type="InterPro" id="IPR000626">
    <property type="entry name" value="Ubiquitin-like_dom"/>
</dbReference>
<accession>A0A0K9NQ45</accession>